<dbReference type="PANTHER" id="PTHR34706:SF1">
    <property type="entry name" value="VWFA DOMAIN-CONTAINING PROTEIN"/>
    <property type="match status" value="1"/>
</dbReference>
<dbReference type="SUPFAM" id="SSF53300">
    <property type="entry name" value="vWA-like"/>
    <property type="match status" value="1"/>
</dbReference>
<dbReference type="Proteomes" id="UP001220324">
    <property type="component" value="Unassembled WGS sequence"/>
</dbReference>
<dbReference type="InterPro" id="IPR036465">
    <property type="entry name" value="vWFA_dom_sf"/>
</dbReference>
<proteinExistence type="predicted"/>
<accession>A0AAD6CHX8</accession>
<keyword evidence="3" id="KW-1185">Reference proteome</keyword>
<dbReference type="Gene3D" id="3.40.50.410">
    <property type="entry name" value="von Willebrand factor, type A domain"/>
    <property type="match status" value="1"/>
</dbReference>
<dbReference type="PROSITE" id="PS50234">
    <property type="entry name" value="VWFA"/>
    <property type="match status" value="1"/>
</dbReference>
<sequence>MRRFLKGLSHSTEKCANTPSLFHDIFNSDLSTNEAASWDDPPPYEEHQINPQVSTRDSAFDDLKNYDTILLVDDSTSMDGSRWREAEAAIAAIAGICTKHDEDGIDLYFLNHRGDRNASNGAYKNIQIEEQVRNIFASVAPRGATPVGRRLRDILKPYMCRVKRMQQAPRDMYGELRDPALFVRPINIITITDGEFTDDAESIIGQIAEMLDECGAPPEQVGIQFFQIGDDANAREYLEELDDNLWKISQKKHVRDIVDTVPWRGSNGSTLDGEGILKCVLGAVNKRLDRKKV</sequence>
<gene>
    <name evidence="2" type="ORF">N7494_010552</name>
</gene>
<evidence type="ECO:0000313" key="2">
    <source>
        <dbReference type="EMBL" id="KAJ5523902.1"/>
    </source>
</evidence>
<comment type="caution">
    <text evidence="2">The sequence shown here is derived from an EMBL/GenBank/DDBJ whole genome shotgun (WGS) entry which is preliminary data.</text>
</comment>
<reference evidence="2 3" key="1">
    <citation type="journal article" date="2023" name="IMA Fungus">
        <title>Comparative genomic study of the Penicillium genus elucidates a diverse pangenome and 15 lateral gene transfer events.</title>
        <authorList>
            <person name="Petersen C."/>
            <person name="Sorensen T."/>
            <person name="Nielsen M.R."/>
            <person name="Sondergaard T.E."/>
            <person name="Sorensen J.L."/>
            <person name="Fitzpatrick D.A."/>
            <person name="Frisvad J.C."/>
            <person name="Nielsen K.L."/>
        </authorList>
    </citation>
    <scope>NUCLEOTIDE SEQUENCE [LARGE SCALE GENOMIC DNA]</scope>
    <source>
        <strain evidence="2 3">IBT 35679</strain>
    </source>
</reference>
<dbReference type="PANTHER" id="PTHR34706">
    <property type="entry name" value="SLR1338 PROTEIN"/>
    <property type="match status" value="1"/>
</dbReference>
<evidence type="ECO:0000313" key="3">
    <source>
        <dbReference type="Proteomes" id="UP001220324"/>
    </source>
</evidence>
<dbReference type="AlphaFoldDB" id="A0AAD6CHX8"/>
<dbReference type="EMBL" id="JAQIZZ010000008">
    <property type="protein sequence ID" value="KAJ5523902.1"/>
    <property type="molecule type" value="Genomic_DNA"/>
</dbReference>
<feature type="domain" description="VWFA" evidence="1">
    <location>
        <begin position="67"/>
        <end position="241"/>
    </location>
</feature>
<dbReference type="InterPro" id="IPR002035">
    <property type="entry name" value="VWF_A"/>
</dbReference>
<evidence type="ECO:0000259" key="1">
    <source>
        <dbReference type="PROSITE" id="PS50234"/>
    </source>
</evidence>
<name>A0AAD6CHX8_9EURO</name>
<organism evidence="2 3">
    <name type="scientific">Penicillium frequentans</name>
    <dbReference type="NCBI Taxonomy" id="3151616"/>
    <lineage>
        <taxon>Eukaryota</taxon>
        <taxon>Fungi</taxon>
        <taxon>Dikarya</taxon>
        <taxon>Ascomycota</taxon>
        <taxon>Pezizomycotina</taxon>
        <taxon>Eurotiomycetes</taxon>
        <taxon>Eurotiomycetidae</taxon>
        <taxon>Eurotiales</taxon>
        <taxon>Aspergillaceae</taxon>
        <taxon>Penicillium</taxon>
    </lineage>
</organism>
<protein>
    <recommendedName>
        <fullName evidence="1">VWFA domain-containing protein</fullName>
    </recommendedName>
</protein>